<evidence type="ECO:0000313" key="2">
    <source>
        <dbReference type="EMBL" id="GGD90366.1"/>
    </source>
</evidence>
<evidence type="ECO:0008006" key="4">
    <source>
        <dbReference type="Google" id="ProtNLM"/>
    </source>
</evidence>
<name>A0A916ZDP6_9HYPH</name>
<evidence type="ECO:0000313" key="3">
    <source>
        <dbReference type="Proteomes" id="UP000644699"/>
    </source>
</evidence>
<evidence type="ECO:0000256" key="1">
    <source>
        <dbReference type="SAM" id="MobiDB-lite"/>
    </source>
</evidence>
<dbReference type="AlphaFoldDB" id="A0A916ZDP6"/>
<feature type="region of interest" description="Disordered" evidence="1">
    <location>
        <begin position="386"/>
        <end position="439"/>
    </location>
</feature>
<keyword evidence="3" id="KW-1185">Reference proteome</keyword>
<dbReference type="Proteomes" id="UP000644699">
    <property type="component" value="Unassembled WGS sequence"/>
</dbReference>
<feature type="compositionally biased region" description="Basic and acidic residues" evidence="1">
    <location>
        <begin position="404"/>
        <end position="414"/>
    </location>
</feature>
<comment type="caution">
    <text evidence="2">The sequence shown here is derived from an EMBL/GenBank/DDBJ whole genome shotgun (WGS) entry which is preliminary data.</text>
</comment>
<proteinExistence type="predicted"/>
<reference evidence="2" key="2">
    <citation type="submission" date="2020-09" db="EMBL/GenBank/DDBJ databases">
        <authorList>
            <person name="Sun Q."/>
            <person name="Zhou Y."/>
        </authorList>
    </citation>
    <scope>NUCLEOTIDE SEQUENCE</scope>
    <source>
        <strain evidence="2">CGMCC 1.15367</strain>
    </source>
</reference>
<organism evidence="2 3">
    <name type="scientific">Aureimonas endophytica</name>
    <dbReference type="NCBI Taxonomy" id="2027858"/>
    <lineage>
        <taxon>Bacteria</taxon>
        <taxon>Pseudomonadati</taxon>
        <taxon>Pseudomonadota</taxon>
        <taxon>Alphaproteobacteria</taxon>
        <taxon>Hyphomicrobiales</taxon>
        <taxon>Aurantimonadaceae</taxon>
        <taxon>Aureimonas</taxon>
    </lineage>
</organism>
<dbReference type="EMBL" id="BMIQ01000001">
    <property type="protein sequence ID" value="GGD90366.1"/>
    <property type="molecule type" value="Genomic_DNA"/>
</dbReference>
<sequence>MRPSPRLVIAGLALLSLGAGLLLVPGTAERLTMLARDGRVASAAALGEAASNAGGAEPPVLARLFELDRSEGDPARAEARLLDFLRERPDDTAMLRKAAAFFGDSRNFPRQRDMLERLTAIDGTGSDFETLARLYRLDGRFADERRVLLTAPASALSPALRLRAAHLLSADGQDAEAARMLEGSPETSIEAEGEALSLYMRALVASGQAAKAAVIGVDRVADGLSVGEQAQFVLALALAGADAEALRLATAPRPDGGDASAIAWMLGERGRFDLATRLLEAGLGDADRRGLRKAMRLYADLALATNHLGCAVAEVRRLASGSAASPQRAAALAAALFERRGYGVIAPVRPWLTPSILREEPLFAARLARLEHDPAAARRFLLQAGEDEDEPAARQAAFEALDPVEAKTGTEMRRTPRPSDPPKHPSLIRAADPDEEAKS</sequence>
<reference evidence="2" key="1">
    <citation type="journal article" date="2014" name="Int. J. Syst. Evol. Microbiol.">
        <title>Complete genome sequence of Corynebacterium casei LMG S-19264T (=DSM 44701T), isolated from a smear-ripened cheese.</title>
        <authorList>
            <consortium name="US DOE Joint Genome Institute (JGI-PGF)"/>
            <person name="Walter F."/>
            <person name="Albersmeier A."/>
            <person name="Kalinowski J."/>
            <person name="Ruckert C."/>
        </authorList>
    </citation>
    <scope>NUCLEOTIDE SEQUENCE</scope>
    <source>
        <strain evidence="2">CGMCC 1.15367</strain>
    </source>
</reference>
<gene>
    <name evidence="2" type="ORF">GCM10011390_06420</name>
</gene>
<protein>
    <recommendedName>
        <fullName evidence="4">Tetratricopeptide repeat protein</fullName>
    </recommendedName>
</protein>
<dbReference type="RefSeq" id="WP_188906756.1">
    <property type="nucleotide sequence ID" value="NZ_BMIQ01000001.1"/>
</dbReference>
<accession>A0A916ZDP6</accession>